<accession>A0A0H1BBH0</accession>
<evidence type="ECO:0000256" key="1">
    <source>
        <dbReference type="SAM" id="MobiDB-lite"/>
    </source>
</evidence>
<proteinExistence type="predicted"/>
<protein>
    <submittedName>
        <fullName evidence="2">Uncharacterized protein</fullName>
    </submittedName>
</protein>
<dbReference type="EMBL" id="LDEV01003008">
    <property type="protein sequence ID" value="KLJ06586.1"/>
    <property type="molecule type" value="Genomic_DNA"/>
</dbReference>
<reference evidence="3" key="1">
    <citation type="journal article" date="2015" name="PLoS Genet.">
        <title>The dynamic genome and transcriptome of the human fungal pathogen Blastomyces and close relative Emmonsia.</title>
        <authorList>
            <person name="Munoz J.F."/>
            <person name="Gauthier G.M."/>
            <person name="Desjardins C.A."/>
            <person name="Gallo J.E."/>
            <person name="Holder J."/>
            <person name="Sullivan T.D."/>
            <person name="Marty A.J."/>
            <person name="Carmen J.C."/>
            <person name="Chen Z."/>
            <person name="Ding L."/>
            <person name="Gujja S."/>
            <person name="Magrini V."/>
            <person name="Misas E."/>
            <person name="Mitreva M."/>
            <person name="Priest M."/>
            <person name="Saif S."/>
            <person name="Whiston E.A."/>
            <person name="Young S."/>
            <person name="Zeng Q."/>
            <person name="Goldman W.E."/>
            <person name="Mardis E.R."/>
            <person name="Taylor J.W."/>
            <person name="McEwen J.G."/>
            <person name="Clay O.K."/>
            <person name="Klein B.S."/>
            <person name="Cuomo C.A."/>
        </authorList>
    </citation>
    <scope>NUCLEOTIDE SEQUENCE [LARGE SCALE GENOMIC DNA]</scope>
    <source>
        <strain evidence="3">UAMH 139</strain>
    </source>
</reference>
<feature type="region of interest" description="Disordered" evidence="1">
    <location>
        <begin position="18"/>
        <end position="73"/>
    </location>
</feature>
<dbReference type="OrthoDB" id="10639971at2759"/>
<evidence type="ECO:0000313" key="3">
    <source>
        <dbReference type="Proteomes" id="UP000053573"/>
    </source>
</evidence>
<dbReference type="AlphaFoldDB" id="A0A0H1BBH0"/>
<gene>
    <name evidence="2" type="ORF">EMPG_17909</name>
</gene>
<organism evidence="2 3">
    <name type="scientific">Blastomyces silverae</name>
    <dbReference type="NCBI Taxonomy" id="2060906"/>
    <lineage>
        <taxon>Eukaryota</taxon>
        <taxon>Fungi</taxon>
        <taxon>Dikarya</taxon>
        <taxon>Ascomycota</taxon>
        <taxon>Pezizomycotina</taxon>
        <taxon>Eurotiomycetes</taxon>
        <taxon>Eurotiomycetidae</taxon>
        <taxon>Onygenales</taxon>
        <taxon>Ajellomycetaceae</taxon>
        <taxon>Blastomyces</taxon>
    </lineage>
</organism>
<sequence length="135" mass="14797">MQVSSPWFLETQSKTVAAWSPSRISKKKKGSPCALPTPPVESQPKPWVSWRTDSNQPPILRRSSPGDGTPQGRFEELACAEPLNPAHRTKASLAYWAAEAGPENRTAGNLAKLKGTRYGFKQFVERLGSPIGQHS</sequence>
<comment type="caution">
    <text evidence="2">The sequence shown here is derived from an EMBL/GenBank/DDBJ whole genome shotgun (WGS) entry which is preliminary data.</text>
</comment>
<dbReference type="Proteomes" id="UP000053573">
    <property type="component" value="Unassembled WGS sequence"/>
</dbReference>
<name>A0A0H1BBH0_9EURO</name>
<evidence type="ECO:0000313" key="2">
    <source>
        <dbReference type="EMBL" id="KLJ06586.1"/>
    </source>
</evidence>
<keyword evidence="3" id="KW-1185">Reference proteome</keyword>